<dbReference type="HAMAP" id="MF_02233">
    <property type="entry name" value="UbiV"/>
    <property type="match status" value="1"/>
</dbReference>
<dbReference type="GO" id="GO:0008233">
    <property type="term" value="F:peptidase activity"/>
    <property type="evidence" value="ECO:0007669"/>
    <property type="project" value="UniProtKB-KW"/>
</dbReference>
<feature type="binding site" evidence="1">
    <location>
        <position position="187"/>
    </location>
    <ligand>
        <name>[4Fe-4S] cluster</name>
        <dbReference type="ChEBI" id="CHEBI:49883"/>
    </ligand>
</feature>
<reference evidence="2 3" key="1">
    <citation type="submission" date="2018-06" db="EMBL/GenBank/DDBJ databases">
        <authorList>
            <consortium name="Pathogen Informatics"/>
            <person name="Doyle S."/>
        </authorList>
    </citation>
    <scope>NUCLEOTIDE SEQUENCE [LARGE SCALE GENOMIC DNA]</scope>
    <source>
        <strain evidence="2 3">NCTC8684</strain>
    </source>
</reference>
<keyword evidence="1" id="KW-0479">Metal-binding</keyword>
<keyword evidence="1" id="KW-0004">4Fe-4S</keyword>
<protein>
    <recommendedName>
        <fullName evidence="1">Ubiquinone biosynthesis protein UbiV</fullName>
    </recommendedName>
</protein>
<comment type="function">
    <text evidence="1">Required for O(2)-independent ubiquinone (coenzyme Q) biosynthesis. Together with UbiU, is essential for the C6-hydroxylation reaction in the oxygen-independent ubiquinone biosynthesis pathway.</text>
</comment>
<dbReference type="GO" id="GO:0006744">
    <property type="term" value="P:ubiquinone biosynthetic process"/>
    <property type="evidence" value="ECO:0007669"/>
    <property type="project" value="UniProtKB-UniRule"/>
</dbReference>
<dbReference type="GO" id="GO:0046872">
    <property type="term" value="F:metal ion binding"/>
    <property type="evidence" value="ECO:0007669"/>
    <property type="project" value="UniProtKB-KW"/>
</dbReference>
<keyword evidence="1" id="KW-0831">Ubiquinone biosynthesis</keyword>
<feature type="binding site" evidence="1">
    <location>
        <position position="200"/>
    </location>
    <ligand>
        <name>[4Fe-4S] cluster</name>
        <dbReference type="ChEBI" id="CHEBI:49883"/>
    </ligand>
</feature>
<dbReference type="AlphaFoldDB" id="A0AAX2M4B9"/>
<keyword evidence="1" id="KW-0411">Iron-sulfur</keyword>
<keyword evidence="2" id="KW-0378">Hydrolase</keyword>
<dbReference type="Pfam" id="PF01136">
    <property type="entry name" value="Peptidase_U32"/>
    <property type="match status" value="1"/>
</dbReference>
<keyword evidence="2" id="KW-0645">Protease</keyword>
<comment type="cofactor">
    <cofactor evidence="1">
        <name>[4Fe-4S] cluster</name>
        <dbReference type="ChEBI" id="CHEBI:49883"/>
    </cofactor>
</comment>
<sequence length="311" mass="34529">MDTRMNPIPLKLSLGPVLFFWSRDDILRFYAEAADWPLDTLYLGEVVCGRRQQLRGQDWISLAADLGATGREVVLSCQALIESESDLKRLRKMVDNGQVAIEANDLGAVRLASEKKLPFVAGTHLNIYNADTLALMRRLGAYRWLPPVEMGRDTLAALLAAARSQQLEIDTEVFAWGRLPLALSSRCFTARHYNLNKDDCQFRCLEHPDGLRLDTREGQHFLAINGIQTMSDGCQALLPHLEEMHAAGASRLRISPQARGTDAVVRAFRQRLDGLAGADGLLDGLRAQAPGELVDGYWRGQAGIHALEETR</sequence>
<dbReference type="PANTHER" id="PTHR30217">
    <property type="entry name" value="PEPTIDASE U32 FAMILY"/>
    <property type="match status" value="1"/>
</dbReference>
<feature type="binding site" evidence="1">
    <location>
        <position position="204"/>
    </location>
    <ligand>
        <name>[4Fe-4S] cluster</name>
        <dbReference type="ChEBI" id="CHEBI:49883"/>
    </ligand>
</feature>
<evidence type="ECO:0000313" key="3">
    <source>
        <dbReference type="Proteomes" id="UP000254029"/>
    </source>
</evidence>
<gene>
    <name evidence="1" type="primary">ubiV</name>
    <name evidence="2" type="ORF">NCTC8684_00018</name>
</gene>
<dbReference type="InterPro" id="IPR043693">
    <property type="entry name" value="UbiV"/>
</dbReference>
<dbReference type="GO" id="GO:0051539">
    <property type="term" value="F:4 iron, 4 sulfur cluster binding"/>
    <property type="evidence" value="ECO:0007669"/>
    <property type="project" value="UniProtKB-UniRule"/>
</dbReference>
<dbReference type="EMBL" id="UIGR01000001">
    <property type="protein sequence ID" value="SUX30999.1"/>
    <property type="molecule type" value="Genomic_DNA"/>
</dbReference>
<organism evidence="2 3">
    <name type="scientific">Chromobacterium violaceum</name>
    <dbReference type="NCBI Taxonomy" id="536"/>
    <lineage>
        <taxon>Bacteria</taxon>
        <taxon>Pseudomonadati</taxon>
        <taxon>Pseudomonadota</taxon>
        <taxon>Betaproteobacteria</taxon>
        <taxon>Neisseriales</taxon>
        <taxon>Chromobacteriaceae</taxon>
        <taxon>Chromobacterium</taxon>
    </lineage>
</organism>
<name>A0AAX2M4B9_CHRVL</name>
<dbReference type="PANTHER" id="PTHR30217:SF11">
    <property type="entry name" value="UBIQUINONE BIOSYNTHESIS PROTEIN UBIV"/>
    <property type="match status" value="1"/>
</dbReference>
<dbReference type="InterPro" id="IPR051454">
    <property type="entry name" value="RNA/ubiquinone_mod_enzymes"/>
</dbReference>
<dbReference type="InterPro" id="IPR001539">
    <property type="entry name" value="Peptidase_U32"/>
</dbReference>
<dbReference type="NCBIfam" id="NF011991">
    <property type="entry name" value="PRK15447.1"/>
    <property type="match status" value="1"/>
</dbReference>
<accession>A0AAX2M4B9</accession>
<comment type="pathway">
    <text evidence="1">Cofactor biosynthesis; ubiquinone biosynthesis.</text>
</comment>
<comment type="caution">
    <text evidence="2">The sequence shown here is derived from an EMBL/GenBank/DDBJ whole genome shotgun (WGS) entry which is preliminary data.</text>
</comment>
<evidence type="ECO:0000256" key="1">
    <source>
        <dbReference type="HAMAP-Rule" id="MF_02233"/>
    </source>
</evidence>
<dbReference type="GO" id="GO:0006508">
    <property type="term" value="P:proteolysis"/>
    <property type="evidence" value="ECO:0007669"/>
    <property type="project" value="UniProtKB-KW"/>
</dbReference>
<comment type="similarity">
    <text evidence="1">Belongs to the peptidase U32 family. UbiV subfamily.</text>
</comment>
<feature type="binding site" evidence="1">
    <location>
        <position position="48"/>
    </location>
    <ligand>
        <name>[4Fe-4S] cluster</name>
        <dbReference type="ChEBI" id="CHEBI:49883"/>
    </ligand>
</feature>
<proteinExistence type="inferred from homology"/>
<dbReference type="Proteomes" id="UP000254029">
    <property type="component" value="Unassembled WGS sequence"/>
</dbReference>
<comment type="subunit">
    <text evidence="1">Forms a heterodimer with UbiU.</text>
</comment>
<evidence type="ECO:0000313" key="2">
    <source>
        <dbReference type="EMBL" id="SUX30999.1"/>
    </source>
</evidence>
<keyword evidence="1" id="KW-0408">Iron</keyword>